<evidence type="ECO:0000256" key="1">
    <source>
        <dbReference type="SAM" id="MobiDB-lite"/>
    </source>
</evidence>
<feature type="region of interest" description="Disordered" evidence="1">
    <location>
        <begin position="131"/>
        <end position="200"/>
    </location>
</feature>
<feature type="compositionally biased region" description="Polar residues" evidence="1">
    <location>
        <begin position="376"/>
        <end position="389"/>
    </location>
</feature>
<feature type="compositionally biased region" description="Low complexity" evidence="1">
    <location>
        <begin position="390"/>
        <end position="405"/>
    </location>
</feature>
<evidence type="ECO:0000313" key="3">
    <source>
        <dbReference type="Proteomes" id="UP000076761"/>
    </source>
</evidence>
<evidence type="ECO:0000313" key="2">
    <source>
        <dbReference type="EMBL" id="KZT22112.1"/>
    </source>
</evidence>
<feature type="compositionally biased region" description="Low complexity" evidence="1">
    <location>
        <begin position="175"/>
        <end position="193"/>
    </location>
</feature>
<dbReference type="InParanoid" id="A0A165Q9P7"/>
<gene>
    <name evidence="2" type="ORF">NEOLEDRAFT_1138453</name>
</gene>
<feature type="region of interest" description="Disordered" evidence="1">
    <location>
        <begin position="367"/>
        <end position="420"/>
    </location>
</feature>
<accession>A0A165Q9P7</accession>
<feature type="region of interest" description="Disordered" evidence="1">
    <location>
        <begin position="1"/>
        <end position="43"/>
    </location>
</feature>
<feature type="compositionally biased region" description="Pro residues" evidence="1">
    <location>
        <begin position="33"/>
        <end position="42"/>
    </location>
</feature>
<feature type="compositionally biased region" description="Low complexity" evidence="1">
    <location>
        <begin position="152"/>
        <end position="165"/>
    </location>
</feature>
<dbReference type="EMBL" id="KV425599">
    <property type="protein sequence ID" value="KZT22112.1"/>
    <property type="molecule type" value="Genomic_DNA"/>
</dbReference>
<proteinExistence type="predicted"/>
<keyword evidence="3" id="KW-1185">Reference proteome</keyword>
<dbReference type="OrthoDB" id="3365514at2759"/>
<name>A0A165Q9P7_9AGAM</name>
<dbReference type="AlphaFoldDB" id="A0A165Q9P7"/>
<protein>
    <submittedName>
        <fullName evidence="2">Uncharacterized protein</fullName>
    </submittedName>
</protein>
<reference evidence="2 3" key="1">
    <citation type="journal article" date="2016" name="Mol. Biol. Evol.">
        <title>Comparative Genomics of Early-Diverging Mushroom-Forming Fungi Provides Insights into the Origins of Lignocellulose Decay Capabilities.</title>
        <authorList>
            <person name="Nagy L.G."/>
            <person name="Riley R."/>
            <person name="Tritt A."/>
            <person name="Adam C."/>
            <person name="Daum C."/>
            <person name="Floudas D."/>
            <person name="Sun H."/>
            <person name="Yadav J.S."/>
            <person name="Pangilinan J."/>
            <person name="Larsson K.H."/>
            <person name="Matsuura K."/>
            <person name="Barry K."/>
            <person name="Labutti K."/>
            <person name="Kuo R."/>
            <person name="Ohm R.A."/>
            <person name="Bhattacharya S.S."/>
            <person name="Shirouzu T."/>
            <person name="Yoshinaga Y."/>
            <person name="Martin F.M."/>
            <person name="Grigoriev I.V."/>
            <person name="Hibbett D.S."/>
        </authorList>
    </citation>
    <scope>NUCLEOTIDE SEQUENCE [LARGE SCALE GENOMIC DNA]</scope>
    <source>
        <strain evidence="2 3">HHB14362 ss-1</strain>
    </source>
</reference>
<dbReference type="Proteomes" id="UP000076761">
    <property type="component" value="Unassembled WGS sequence"/>
</dbReference>
<organism evidence="2 3">
    <name type="scientific">Neolentinus lepideus HHB14362 ss-1</name>
    <dbReference type="NCBI Taxonomy" id="1314782"/>
    <lineage>
        <taxon>Eukaryota</taxon>
        <taxon>Fungi</taxon>
        <taxon>Dikarya</taxon>
        <taxon>Basidiomycota</taxon>
        <taxon>Agaricomycotina</taxon>
        <taxon>Agaricomycetes</taxon>
        <taxon>Gloeophyllales</taxon>
        <taxon>Gloeophyllaceae</taxon>
        <taxon>Neolentinus</taxon>
    </lineage>
</organism>
<sequence>MPPKPRPRNASTAPKGSSALAAAQPPQTKDVAMPPPPNPPTPRAILEPEMNALQGCLRSAIVKTGQIYQFYTDVARLGVQGHAPPPPRSLVASLGREVEKYDQLCDAMESHLVRAIAVLERDINRERNRLREEELAAKGPEALADTETQERAAPTAPSSPSSQQQIAVHGSDDFTQTQPTPATSPPSGALAPAHSGRRPSAISLSSLHRPAFPHKLDLSSTALKLDEADILARSALASPVTLAPKSARPTASTEFPPDFLSSLAGASEGHVDIDLTTSELHSGSNADNTAGNSADKPIELDLDMDADIFGPASGPSNTATSTVVQDLMNQNGVSAPSGLDNAAHKDQDRIDMEIFGALDQANEGHEIFGSFHGPEQGTSDHPPQADQPNPTSSTAAPSPGSLLASFNTASSGAGEHSSDNVSGLDASFDMGSLDLGGISNDFNSGFDFGPHTENGTFSDMEALFNLGDENESKDAS</sequence>